<dbReference type="Proteomes" id="UP000294844">
    <property type="component" value="Unassembled WGS sequence"/>
</dbReference>
<accession>A0A4R8SC38</accession>
<keyword evidence="3" id="KW-1185">Reference proteome</keyword>
<dbReference type="AlphaFoldDB" id="A0A4R8SC38"/>
<name>A0A4R8SC38_9MYCO</name>
<dbReference type="EMBL" id="PECM01000005">
    <property type="protein sequence ID" value="TEA07344.1"/>
    <property type="molecule type" value="Genomic_DNA"/>
</dbReference>
<evidence type="ECO:0000313" key="4">
    <source>
        <dbReference type="Proteomes" id="UP000295685"/>
    </source>
</evidence>
<comment type="caution">
    <text evidence="1">The sequence shown here is derived from an EMBL/GenBank/DDBJ whole genome shotgun (WGS) entry which is preliminary data.</text>
</comment>
<evidence type="ECO:0000313" key="3">
    <source>
        <dbReference type="Proteomes" id="UP000294844"/>
    </source>
</evidence>
<dbReference type="EMBL" id="PECK01000008">
    <property type="protein sequence ID" value="TDZ92114.1"/>
    <property type="molecule type" value="Genomic_DNA"/>
</dbReference>
<reference evidence="3 4" key="1">
    <citation type="journal article" date="2019" name="Sci. Rep.">
        <title>Extended insight into the Mycobacterium chelonae-abscessus complex through whole genome sequencing of Mycobacterium salmoniphilum outbreak and Mycobacterium salmoniphilum-like strains.</title>
        <authorList>
            <person name="Behra P.R.K."/>
            <person name="Das S."/>
            <person name="Pettersson B.M.F."/>
            <person name="Shirreff L."/>
            <person name="DuCote T."/>
            <person name="Jacobsson K.G."/>
            <person name="Ennis D.G."/>
            <person name="Kirsebom L.A."/>
        </authorList>
    </citation>
    <scope>NUCLEOTIDE SEQUENCE [LARGE SCALE GENOMIC DNA]</scope>
    <source>
        <strain evidence="2 3">CCUG 60883</strain>
        <strain evidence="1 4">CCUG 60885</strain>
    </source>
</reference>
<sequence length="41" mass="4764">MAKSVQKVLEEWDSKGQLHPQVNELLDQLAVLVYPTEELER</sequence>
<evidence type="ECO:0000313" key="2">
    <source>
        <dbReference type="EMBL" id="TEA07344.1"/>
    </source>
</evidence>
<organism evidence="1 4">
    <name type="scientific">Mycobacteroides salmoniphilum</name>
    <dbReference type="NCBI Taxonomy" id="404941"/>
    <lineage>
        <taxon>Bacteria</taxon>
        <taxon>Bacillati</taxon>
        <taxon>Actinomycetota</taxon>
        <taxon>Actinomycetes</taxon>
        <taxon>Mycobacteriales</taxon>
        <taxon>Mycobacteriaceae</taxon>
        <taxon>Mycobacteroides</taxon>
    </lineage>
</organism>
<evidence type="ECO:0000313" key="1">
    <source>
        <dbReference type="EMBL" id="TDZ92114.1"/>
    </source>
</evidence>
<proteinExistence type="predicted"/>
<gene>
    <name evidence="2" type="ORF">CCUG60883_01377</name>
    <name evidence="1" type="ORF">CCUG60885_04228</name>
</gene>
<protein>
    <submittedName>
        <fullName evidence="1">Uncharacterized protein</fullName>
    </submittedName>
</protein>
<dbReference type="Proteomes" id="UP000295685">
    <property type="component" value="Unassembled WGS sequence"/>
</dbReference>